<dbReference type="OrthoDB" id="2561798at2"/>
<feature type="domain" description="Xylose isomerase-like TIM barrel" evidence="1">
    <location>
        <begin position="63"/>
        <end position="285"/>
    </location>
</feature>
<dbReference type="SUPFAM" id="SSF51658">
    <property type="entry name" value="Xylose isomerase-like"/>
    <property type="match status" value="1"/>
</dbReference>
<gene>
    <name evidence="2" type="ORF">DFQ03_3380</name>
</gene>
<organism evidence="2 3">
    <name type="scientific">Maribacter caenipelagi</name>
    <dbReference type="NCBI Taxonomy" id="1447781"/>
    <lineage>
        <taxon>Bacteria</taxon>
        <taxon>Pseudomonadati</taxon>
        <taxon>Bacteroidota</taxon>
        <taxon>Flavobacteriia</taxon>
        <taxon>Flavobacteriales</taxon>
        <taxon>Flavobacteriaceae</taxon>
        <taxon>Maribacter</taxon>
    </lineage>
</organism>
<sequence>MRENKKGISRRNFTKKSAIGLVGIPLVQLDNHFIKSIYNTDETIEVNLFSKHLQFLDYNEMSAAAAEIGFNGLDLTVRPKGHVLPENVDDDLPTVVEAMKKYGLKPNMMTTNVWDITDAGQQKVLETASKLGFGYYRTAWLSYPEEKSIEESLAAYSTQAKSLEILNKELGIIGCYQNHAGNHVGAPIWDLTTIFSKTNNEFLGCQYDIRHAVVEGGKSWELDLRRIQPYIKSIVIKDFKWGIKDGIWEPINTPLGEGMVDFDRYFSLLKKYKINVPISLHLEYDLGGAEKGATVISLDKKEVFAKMKKDLTFIKEAWKRADNINFR</sequence>
<evidence type="ECO:0000313" key="2">
    <source>
        <dbReference type="EMBL" id="TDS11993.1"/>
    </source>
</evidence>
<protein>
    <submittedName>
        <fullName evidence="2">Sugar phosphate isomerase/epimerase</fullName>
    </submittedName>
</protein>
<dbReference type="GO" id="GO:0016853">
    <property type="term" value="F:isomerase activity"/>
    <property type="evidence" value="ECO:0007669"/>
    <property type="project" value="UniProtKB-KW"/>
</dbReference>
<evidence type="ECO:0000313" key="3">
    <source>
        <dbReference type="Proteomes" id="UP000295274"/>
    </source>
</evidence>
<dbReference type="AlphaFoldDB" id="A0A4R7CU85"/>
<dbReference type="InterPro" id="IPR050312">
    <property type="entry name" value="IolE/XylAMocC-like"/>
</dbReference>
<reference evidence="2 3" key="1">
    <citation type="submission" date="2019-03" db="EMBL/GenBank/DDBJ databases">
        <title>Genomic Encyclopedia of Type Strains, Phase III (KMG-III): the genomes of soil and plant-associated and newly described type strains.</title>
        <authorList>
            <person name="Whitman W."/>
        </authorList>
    </citation>
    <scope>NUCLEOTIDE SEQUENCE [LARGE SCALE GENOMIC DNA]</scope>
    <source>
        <strain evidence="2 3">CECT 8455</strain>
    </source>
</reference>
<dbReference type="RefSeq" id="WP_133674342.1">
    <property type="nucleotide sequence ID" value="NZ_SNZW01000018.1"/>
</dbReference>
<accession>A0A4R7CU85</accession>
<dbReference type="EMBL" id="SNZW01000018">
    <property type="protein sequence ID" value="TDS11993.1"/>
    <property type="molecule type" value="Genomic_DNA"/>
</dbReference>
<dbReference type="PANTHER" id="PTHR12110">
    <property type="entry name" value="HYDROXYPYRUVATE ISOMERASE"/>
    <property type="match status" value="1"/>
</dbReference>
<keyword evidence="2" id="KW-0413">Isomerase</keyword>
<dbReference type="Gene3D" id="3.20.20.150">
    <property type="entry name" value="Divalent-metal-dependent TIM barrel enzymes"/>
    <property type="match status" value="1"/>
</dbReference>
<dbReference type="InterPro" id="IPR013022">
    <property type="entry name" value="Xyl_isomerase-like_TIM-brl"/>
</dbReference>
<dbReference type="Proteomes" id="UP000295274">
    <property type="component" value="Unassembled WGS sequence"/>
</dbReference>
<comment type="caution">
    <text evidence="2">The sequence shown here is derived from an EMBL/GenBank/DDBJ whole genome shotgun (WGS) entry which is preliminary data.</text>
</comment>
<dbReference type="PANTHER" id="PTHR12110:SF53">
    <property type="entry name" value="BLR5974 PROTEIN"/>
    <property type="match status" value="1"/>
</dbReference>
<name>A0A4R7CU85_9FLAO</name>
<proteinExistence type="predicted"/>
<keyword evidence="3" id="KW-1185">Reference proteome</keyword>
<dbReference type="Pfam" id="PF01261">
    <property type="entry name" value="AP_endonuc_2"/>
    <property type="match status" value="1"/>
</dbReference>
<dbReference type="InterPro" id="IPR036237">
    <property type="entry name" value="Xyl_isomerase-like_sf"/>
</dbReference>
<evidence type="ECO:0000259" key="1">
    <source>
        <dbReference type="Pfam" id="PF01261"/>
    </source>
</evidence>